<proteinExistence type="predicted"/>
<dbReference type="InterPro" id="IPR010496">
    <property type="entry name" value="AL/BT2_dom"/>
</dbReference>
<accession>A0A0F9G4Z9</accession>
<comment type="caution">
    <text evidence="2">The sequence shown here is derived from an EMBL/GenBank/DDBJ whole genome shotgun (WGS) entry which is preliminary data.</text>
</comment>
<dbReference type="Pfam" id="PF06439">
    <property type="entry name" value="3keto-disac_hyd"/>
    <property type="match status" value="1"/>
</dbReference>
<dbReference type="Gene3D" id="2.60.120.560">
    <property type="entry name" value="Exo-inulinase, domain 1"/>
    <property type="match status" value="1"/>
</dbReference>
<sequence>GGGGDIWTKEKYGDFVLELEFKLAEGTNSGVFLRTGSIEEWLHTAIEVQVLDSYGKGKAGKHDCGAIFDCLAPSKNMVKRPGEWNHYTITCKASKIGVVLNGEQIIDMDLDLWTKAHKNPDGTPNKFNTAYRDMPRYI</sequence>
<organism evidence="2">
    <name type="scientific">marine sediment metagenome</name>
    <dbReference type="NCBI Taxonomy" id="412755"/>
    <lineage>
        <taxon>unclassified sequences</taxon>
        <taxon>metagenomes</taxon>
        <taxon>ecological metagenomes</taxon>
    </lineage>
</organism>
<dbReference type="AlphaFoldDB" id="A0A0F9G4Z9"/>
<gene>
    <name evidence="2" type="ORF">LCGC14_1871630</name>
</gene>
<protein>
    <recommendedName>
        <fullName evidence="1">3-keto-alpha-glucoside-1,2-lyase/3-keto-2-hydroxy-glucal hydratase domain-containing protein</fullName>
    </recommendedName>
</protein>
<dbReference type="EMBL" id="LAZR01019106">
    <property type="protein sequence ID" value="KKL93748.1"/>
    <property type="molecule type" value="Genomic_DNA"/>
</dbReference>
<feature type="non-terminal residue" evidence="2">
    <location>
        <position position="1"/>
    </location>
</feature>
<name>A0A0F9G4Z9_9ZZZZ</name>
<evidence type="ECO:0000313" key="2">
    <source>
        <dbReference type="EMBL" id="KKL93748.1"/>
    </source>
</evidence>
<dbReference type="GO" id="GO:0016787">
    <property type="term" value="F:hydrolase activity"/>
    <property type="evidence" value="ECO:0007669"/>
    <property type="project" value="InterPro"/>
</dbReference>
<feature type="domain" description="3-keto-alpha-glucoside-1,2-lyase/3-keto-2-hydroxy-glucal hydratase" evidence="1">
    <location>
        <begin position="2"/>
        <end position="118"/>
    </location>
</feature>
<evidence type="ECO:0000259" key="1">
    <source>
        <dbReference type="Pfam" id="PF06439"/>
    </source>
</evidence>
<reference evidence="2" key="1">
    <citation type="journal article" date="2015" name="Nature">
        <title>Complex archaea that bridge the gap between prokaryotes and eukaryotes.</title>
        <authorList>
            <person name="Spang A."/>
            <person name="Saw J.H."/>
            <person name="Jorgensen S.L."/>
            <person name="Zaremba-Niedzwiedzka K."/>
            <person name="Martijn J."/>
            <person name="Lind A.E."/>
            <person name="van Eijk R."/>
            <person name="Schleper C."/>
            <person name="Guy L."/>
            <person name="Ettema T.J."/>
        </authorList>
    </citation>
    <scope>NUCLEOTIDE SEQUENCE</scope>
</reference>